<evidence type="ECO:0000259" key="10">
    <source>
        <dbReference type="SMART" id="SM00387"/>
    </source>
</evidence>
<evidence type="ECO:0000256" key="8">
    <source>
        <dbReference type="ARBA" id="ARBA00023012"/>
    </source>
</evidence>
<keyword evidence="9" id="KW-1133">Transmembrane helix</keyword>
<dbReference type="EMBL" id="POUD01000118">
    <property type="protein sequence ID" value="PZG14844.1"/>
    <property type="molecule type" value="Genomic_DNA"/>
</dbReference>
<dbReference type="SMART" id="SM00387">
    <property type="entry name" value="HATPase_c"/>
    <property type="match status" value="1"/>
</dbReference>
<dbReference type="PANTHER" id="PTHR24421">
    <property type="entry name" value="NITRATE/NITRITE SENSOR PROTEIN NARX-RELATED"/>
    <property type="match status" value="1"/>
</dbReference>
<keyword evidence="5" id="KW-0547">Nucleotide-binding</keyword>
<dbReference type="InterPro" id="IPR036890">
    <property type="entry name" value="HATPase_C_sf"/>
</dbReference>
<feature type="domain" description="Histidine kinase/HSP90-like ATPase" evidence="10">
    <location>
        <begin position="273"/>
        <end position="361"/>
    </location>
</feature>
<gene>
    <name evidence="11" type="ORF">C1J01_25695</name>
</gene>
<dbReference type="Gene3D" id="1.20.5.1930">
    <property type="match status" value="1"/>
</dbReference>
<keyword evidence="9" id="KW-0812">Transmembrane</keyword>
<comment type="caution">
    <text evidence="11">The sequence shown here is derived from an EMBL/GenBank/DDBJ whole genome shotgun (WGS) entry which is preliminary data.</text>
</comment>
<keyword evidence="9" id="KW-0472">Membrane</keyword>
<evidence type="ECO:0000256" key="4">
    <source>
        <dbReference type="ARBA" id="ARBA00022679"/>
    </source>
</evidence>
<dbReference type="PANTHER" id="PTHR24421:SF10">
    <property type="entry name" value="NITRATE_NITRITE SENSOR PROTEIN NARQ"/>
    <property type="match status" value="1"/>
</dbReference>
<dbReference type="GO" id="GO:0005524">
    <property type="term" value="F:ATP binding"/>
    <property type="evidence" value="ECO:0007669"/>
    <property type="project" value="UniProtKB-KW"/>
</dbReference>
<dbReference type="GO" id="GO:0000155">
    <property type="term" value="F:phosphorelay sensor kinase activity"/>
    <property type="evidence" value="ECO:0007669"/>
    <property type="project" value="InterPro"/>
</dbReference>
<protein>
    <recommendedName>
        <fullName evidence="2">histidine kinase</fullName>
        <ecNumber evidence="2">2.7.13.3</ecNumber>
    </recommendedName>
</protein>
<dbReference type="AlphaFoldDB" id="A0A2W2FHV3"/>
<evidence type="ECO:0000256" key="1">
    <source>
        <dbReference type="ARBA" id="ARBA00000085"/>
    </source>
</evidence>
<accession>A0A2W2FHV3</accession>
<organism evidence="11 12">
    <name type="scientific">Nonomuraea aridisoli</name>
    <dbReference type="NCBI Taxonomy" id="2070368"/>
    <lineage>
        <taxon>Bacteria</taxon>
        <taxon>Bacillati</taxon>
        <taxon>Actinomycetota</taxon>
        <taxon>Actinomycetes</taxon>
        <taxon>Streptosporangiales</taxon>
        <taxon>Streptosporangiaceae</taxon>
        <taxon>Nonomuraea</taxon>
    </lineage>
</organism>
<evidence type="ECO:0000256" key="5">
    <source>
        <dbReference type="ARBA" id="ARBA00022741"/>
    </source>
</evidence>
<dbReference type="EC" id="2.7.13.3" evidence="2"/>
<evidence type="ECO:0000256" key="6">
    <source>
        <dbReference type="ARBA" id="ARBA00022777"/>
    </source>
</evidence>
<evidence type="ECO:0000256" key="2">
    <source>
        <dbReference type="ARBA" id="ARBA00012438"/>
    </source>
</evidence>
<dbReference type="Proteomes" id="UP000249304">
    <property type="component" value="Unassembled WGS sequence"/>
</dbReference>
<keyword evidence="6 11" id="KW-0418">Kinase</keyword>
<name>A0A2W2FHV3_9ACTN</name>
<feature type="transmembrane region" description="Helical" evidence="9">
    <location>
        <begin position="93"/>
        <end position="110"/>
    </location>
</feature>
<dbReference type="InterPro" id="IPR050482">
    <property type="entry name" value="Sensor_HK_TwoCompSys"/>
</dbReference>
<sequence length="361" mass="37330">MISALLPVVLPAVLTAVAVLTGPAAVGAPIGWPVVTMALLLGGLLVVRRRWPVGVLLTSALVLVAFQGAGLFEGGWVWPLTAAAYTVAAAGRTRWAAGVGLFLLLYAVAWDWAVAGGSPARALASGGAEVLWLALVLAIGNARHLQARWRAQLEQAREADARRRLAEQRLEISRELHDIIAHTLAVVGVHLNVAADALDESPEETRAALRTAMDVRGKAMADLRSLIGVLRIDGDAAPQPDLSGIAALVTAAQAAGLSVELREEGDAATVTGPQAVAAHRLVQEALTNTIKHGNATCVSVRLRYAGDAVTVEVVDDGRGATALAEGHGLTGMRERVTTLGGTLSIDGSGGFAVRASIPMAT</sequence>
<dbReference type="SUPFAM" id="SSF55874">
    <property type="entry name" value="ATPase domain of HSP90 chaperone/DNA topoisomerase II/histidine kinase"/>
    <property type="match status" value="1"/>
</dbReference>
<evidence type="ECO:0000256" key="7">
    <source>
        <dbReference type="ARBA" id="ARBA00022840"/>
    </source>
</evidence>
<proteinExistence type="predicted"/>
<feature type="transmembrane region" description="Helical" evidence="9">
    <location>
        <begin position="122"/>
        <end position="140"/>
    </location>
</feature>
<dbReference type="OrthoDB" id="4195281at2"/>
<reference evidence="11 12" key="1">
    <citation type="submission" date="2018-01" db="EMBL/GenBank/DDBJ databases">
        <title>Draft genome sequence of Nonomuraea sp. KC333.</title>
        <authorList>
            <person name="Sahin N."/>
            <person name="Saygin H."/>
            <person name="Ay H."/>
        </authorList>
    </citation>
    <scope>NUCLEOTIDE SEQUENCE [LARGE SCALE GENOMIC DNA]</scope>
    <source>
        <strain evidence="11 12">KC333</strain>
    </source>
</reference>
<dbReference type="InterPro" id="IPR003594">
    <property type="entry name" value="HATPase_dom"/>
</dbReference>
<keyword evidence="12" id="KW-1185">Reference proteome</keyword>
<evidence type="ECO:0000256" key="9">
    <source>
        <dbReference type="SAM" id="Phobius"/>
    </source>
</evidence>
<comment type="catalytic activity">
    <reaction evidence="1">
        <text>ATP + protein L-histidine = ADP + protein N-phospho-L-histidine.</text>
        <dbReference type="EC" id="2.7.13.3"/>
    </reaction>
</comment>
<dbReference type="GO" id="GO:0016020">
    <property type="term" value="C:membrane"/>
    <property type="evidence" value="ECO:0007669"/>
    <property type="project" value="InterPro"/>
</dbReference>
<dbReference type="Pfam" id="PF02518">
    <property type="entry name" value="HATPase_c"/>
    <property type="match status" value="1"/>
</dbReference>
<evidence type="ECO:0000313" key="11">
    <source>
        <dbReference type="EMBL" id="PZG14844.1"/>
    </source>
</evidence>
<keyword evidence="4" id="KW-0808">Transferase</keyword>
<dbReference type="CDD" id="cd16917">
    <property type="entry name" value="HATPase_UhpB-NarQ-NarX-like"/>
    <property type="match status" value="1"/>
</dbReference>
<dbReference type="InterPro" id="IPR011712">
    <property type="entry name" value="Sig_transdc_His_kin_sub3_dim/P"/>
</dbReference>
<dbReference type="GO" id="GO:0046983">
    <property type="term" value="F:protein dimerization activity"/>
    <property type="evidence" value="ECO:0007669"/>
    <property type="project" value="InterPro"/>
</dbReference>
<dbReference type="Gene3D" id="3.30.565.10">
    <property type="entry name" value="Histidine kinase-like ATPase, C-terminal domain"/>
    <property type="match status" value="1"/>
</dbReference>
<keyword evidence="8" id="KW-0902">Two-component regulatory system</keyword>
<feature type="transmembrane region" description="Helical" evidence="9">
    <location>
        <begin position="51"/>
        <end position="72"/>
    </location>
</feature>
<keyword evidence="3" id="KW-0597">Phosphoprotein</keyword>
<dbReference type="RefSeq" id="WP_111181549.1">
    <property type="nucleotide sequence ID" value="NZ_POUD01000118.1"/>
</dbReference>
<evidence type="ECO:0000256" key="3">
    <source>
        <dbReference type="ARBA" id="ARBA00022553"/>
    </source>
</evidence>
<evidence type="ECO:0000313" key="12">
    <source>
        <dbReference type="Proteomes" id="UP000249304"/>
    </source>
</evidence>
<dbReference type="Pfam" id="PF07730">
    <property type="entry name" value="HisKA_3"/>
    <property type="match status" value="1"/>
</dbReference>
<keyword evidence="7" id="KW-0067">ATP-binding</keyword>